<reference evidence="2" key="1">
    <citation type="submission" date="2020-11" db="EMBL/GenBank/DDBJ databases">
        <authorList>
            <person name="Tran Van P."/>
        </authorList>
    </citation>
    <scope>NUCLEOTIDE SEQUENCE</scope>
</reference>
<protein>
    <submittedName>
        <fullName evidence="2">Uncharacterized protein</fullName>
    </submittedName>
</protein>
<evidence type="ECO:0000313" key="2">
    <source>
        <dbReference type="EMBL" id="CAD7397204.1"/>
    </source>
</evidence>
<dbReference type="AlphaFoldDB" id="A0A7R9CIE0"/>
<feature type="region of interest" description="Disordered" evidence="1">
    <location>
        <begin position="15"/>
        <end position="77"/>
    </location>
</feature>
<accession>A0A7R9CIE0</accession>
<sequence>MKRNIRPIESFFVRAKTNPGSDSDKNVSEIASEAGSSEESMNTAFCIENERDVEESIESTPTGNTTTSATESSNHSRTTRTALKKWLDWLLFDNSRVKCGASTTIKQNNDRIGLATASKIPSTVLADSIFSLLELLIAGFCSRETVLDRIRTYGLNRHPDRRHCKNHFLEFGGNETSTSIHISEGNGNTRKLAFQLHSAATKAQFIAAVPLMAKYYLRARRGCLQDCRESWSGIDGVDIRWETATSLQPSSVQPIRVMEEILSYTDYSAAFYMYDVLLAISALTVMLMPLGVKLPAENIFTDLLRIIKLPHFASHLDLGKLQAASGSNEDAEWLNEEEMEKPIEVSQSLNDLAPTNRNMIIESVETWIQGPCSSD</sequence>
<feature type="compositionally biased region" description="Low complexity" evidence="1">
    <location>
        <begin position="58"/>
        <end position="76"/>
    </location>
</feature>
<dbReference type="EMBL" id="OC317490">
    <property type="protein sequence ID" value="CAD7397204.1"/>
    <property type="molecule type" value="Genomic_DNA"/>
</dbReference>
<feature type="compositionally biased region" description="Low complexity" evidence="1">
    <location>
        <begin position="28"/>
        <end position="40"/>
    </location>
</feature>
<name>A0A7R9CIE0_TIMCR</name>
<organism evidence="2">
    <name type="scientific">Timema cristinae</name>
    <name type="common">Walking stick</name>
    <dbReference type="NCBI Taxonomy" id="61476"/>
    <lineage>
        <taxon>Eukaryota</taxon>
        <taxon>Metazoa</taxon>
        <taxon>Ecdysozoa</taxon>
        <taxon>Arthropoda</taxon>
        <taxon>Hexapoda</taxon>
        <taxon>Insecta</taxon>
        <taxon>Pterygota</taxon>
        <taxon>Neoptera</taxon>
        <taxon>Polyneoptera</taxon>
        <taxon>Phasmatodea</taxon>
        <taxon>Timematodea</taxon>
        <taxon>Timematoidea</taxon>
        <taxon>Timematidae</taxon>
        <taxon>Timema</taxon>
    </lineage>
</organism>
<proteinExistence type="predicted"/>
<evidence type="ECO:0000256" key="1">
    <source>
        <dbReference type="SAM" id="MobiDB-lite"/>
    </source>
</evidence>
<gene>
    <name evidence="2" type="ORF">TCEB3V08_LOCUS3983</name>
</gene>